<dbReference type="RefSeq" id="XP_001229004.1">
    <property type="nucleotide sequence ID" value="XM_001229003.1"/>
</dbReference>
<dbReference type="HOGENOM" id="CLU_200654_0_0_1"/>
<evidence type="ECO:0000313" key="3">
    <source>
        <dbReference type="Proteomes" id="UP000001056"/>
    </source>
</evidence>
<dbReference type="GeneID" id="4388864"/>
<gene>
    <name evidence="2" type="ORF">CHGG_02488</name>
</gene>
<accession>Q2HBB6</accession>
<keyword evidence="3" id="KW-1185">Reference proteome</keyword>
<feature type="compositionally biased region" description="Polar residues" evidence="1">
    <location>
        <begin position="37"/>
        <end position="56"/>
    </location>
</feature>
<sequence length="74" mass="7930">MPTTQNAYAVSMPMPPPPADLGSYARTMHQHTKRQMESISQTSTPRGSQHGSQSAPTGLPDGPSGRSRNTSQYS</sequence>
<evidence type="ECO:0000256" key="1">
    <source>
        <dbReference type="SAM" id="MobiDB-lite"/>
    </source>
</evidence>
<reference evidence="3" key="1">
    <citation type="journal article" date="2015" name="Genome Announc.">
        <title>Draft genome sequence of the cellulolytic fungus Chaetomium globosum.</title>
        <authorList>
            <person name="Cuomo C.A."/>
            <person name="Untereiner W.A."/>
            <person name="Ma L.-J."/>
            <person name="Grabherr M."/>
            <person name="Birren B.W."/>
        </authorList>
    </citation>
    <scope>NUCLEOTIDE SEQUENCE [LARGE SCALE GENOMIC DNA]</scope>
    <source>
        <strain evidence="3">ATCC 6205 / CBS 148.51 / DSM 1962 / NBRC 6347 / NRRL 1970</strain>
    </source>
</reference>
<dbReference type="EMBL" id="CH408030">
    <property type="protein sequence ID" value="EAQ90553.1"/>
    <property type="molecule type" value="Genomic_DNA"/>
</dbReference>
<protein>
    <submittedName>
        <fullName evidence="2">Uncharacterized protein</fullName>
    </submittedName>
</protein>
<dbReference type="eggNOG" id="ENOG502R0QJ">
    <property type="taxonomic scope" value="Eukaryota"/>
</dbReference>
<dbReference type="OMA" id="SAYSITM"/>
<name>Q2HBB6_CHAGB</name>
<dbReference type="VEuPathDB" id="FungiDB:CHGG_02488"/>
<dbReference type="AlphaFoldDB" id="Q2HBB6"/>
<feature type="region of interest" description="Disordered" evidence="1">
    <location>
        <begin position="1"/>
        <end position="74"/>
    </location>
</feature>
<evidence type="ECO:0000313" key="2">
    <source>
        <dbReference type="EMBL" id="EAQ90553.1"/>
    </source>
</evidence>
<proteinExistence type="predicted"/>
<dbReference type="Proteomes" id="UP000001056">
    <property type="component" value="Unassembled WGS sequence"/>
</dbReference>
<organism evidence="2 3">
    <name type="scientific">Chaetomium globosum (strain ATCC 6205 / CBS 148.51 / DSM 1962 / NBRC 6347 / NRRL 1970)</name>
    <name type="common">Soil fungus</name>
    <dbReference type="NCBI Taxonomy" id="306901"/>
    <lineage>
        <taxon>Eukaryota</taxon>
        <taxon>Fungi</taxon>
        <taxon>Dikarya</taxon>
        <taxon>Ascomycota</taxon>
        <taxon>Pezizomycotina</taxon>
        <taxon>Sordariomycetes</taxon>
        <taxon>Sordariomycetidae</taxon>
        <taxon>Sordariales</taxon>
        <taxon>Chaetomiaceae</taxon>
        <taxon>Chaetomium</taxon>
    </lineage>
</organism>
<dbReference type="OrthoDB" id="5218421at2759"/>
<dbReference type="InParanoid" id="Q2HBB6"/>